<evidence type="ECO:0000313" key="12">
    <source>
        <dbReference type="EMBL" id="OGI88412.1"/>
    </source>
</evidence>
<dbReference type="GO" id="GO:0006605">
    <property type="term" value="P:protein targeting"/>
    <property type="evidence" value="ECO:0007669"/>
    <property type="project" value="UniProtKB-UniRule"/>
</dbReference>
<evidence type="ECO:0000256" key="9">
    <source>
        <dbReference type="ARBA" id="ARBA00023136"/>
    </source>
</evidence>
<keyword evidence="4" id="KW-0997">Cell inner membrane</keyword>
<dbReference type="AlphaFoldDB" id="A0A1F6X2Q4"/>
<protein>
    <recommendedName>
        <fullName evidence="10">Protein-export membrane protein SecF</fullName>
    </recommendedName>
</protein>
<name>A0A1F6X2Q4_9BACT</name>
<dbReference type="GO" id="GO:0005886">
    <property type="term" value="C:plasma membrane"/>
    <property type="evidence" value="ECO:0007669"/>
    <property type="project" value="UniProtKB-SubCell"/>
</dbReference>
<keyword evidence="6 10" id="KW-0653">Protein transport</keyword>
<sequence>MFIIKNKKIFIIISTTLVVLSIVFLFTFGLNLGIDFKGGALLEVSYPATGRPNISLLKEKVEELALGGVIIQPIGDLSYGIKTKALTEEEHFSLLKTLSLDEKYGAKEESFTSIGPSVGKELKTKVILALVIVILAIILFIAFVFRSVSKPVSSWKYGLIAVITLIHDILITTGSFVVISYFTGVETDTLFIVALLTILGLSINDTIVVFDRIRENLKNGIYKEFDEAVGRSIDQSFSRSINTSLTVIIVLIVLFFIGPETTKYFALTLAVGMFIGTYSSIFLASPLLVLLEQWQKK</sequence>
<comment type="caution">
    <text evidence="12">The sequence shown here is derived from an EMBL/GenBank/DDBJ whole genome shotgun (WGS) entry which is preliminary data.</text>
</comment>
<feature type="domain" description="SSD" evidence="11">
    <location>
        <begin position="126"/>
        <end position="290"/>
    </location>
</feature>
<feature type="transmembrane region" description="Helical" evidence="10">
    <location>
        <begin position="241"/>
        <end position="258"/>
    </location>
</feature>
<dbReference type="SUPFAM" id="SSF82866">
    <property type="entry name" value="Multidrug efflux transporter AcrB transmembrane domain"/>
    <property type="match status" value="1"/>
</dbReference>
<dbReference type="InterPro" id="IPR005665">
    <property type="entry name" value="SecF_bac"/>
</dbReference>
<dbReference type="GO" id="GO:0043952">
    <property type="term" value="P:protein transport by the Sec complex"/>
    <property type="evidence" value="ECO:0007669"/>
    <property type="project" value="UniProtKB-UniRule"/>
</dbReference>
<reference evidence="12 13" key="1">
    <citation type="journal article" date="2016" name="Nat. Commun.">
        <title>Thousands of microbial genomes shed light on interconnected biogeochemical processes in an aquifer system.</title>
        <authorList>
            <person name="Anantharaman K."/>
            <person name="Brown C.T."/>
            <person name="Hug L.A."/>
            <person name="Sharon I."/>
            <person name="Castelle C.J."/>
            <person name="Probst A.J."/>
            <person name="Thomas B.C."/>
            <person name="Singh A."/>
            <person name="Wilkins M.J."/>
            <person name="Karaoz U."/>
            <person name="Brodie E.L."/>
            <person name="Williams K.H."/>
            <person name="Hubbard S.S."/>
            <person name="Banfield J.F."/>
        </authorList>
    </citation>
    <scope>NUCLEOTIDE SEQUENCE [LARGE SCALE GENOMIC DNA]</scope>
</reference>
<dbReference type="PANTHER" id="PTHR30081">
    <property type="entry name" value="PROTEIN-EXPORT MEMBRANE PROTEIN SEC"/>
    <property type="match status" value="1"/>
</dbReference>
<evidence type="ECO:0000259" key="11">
    <source>
        <dbReference type="PROSITE" id="PS50156"/>
    </source>
</evidence>
<dbReference type="NCBIfam" id="TIGR00966">
    <property type="entry name" value="transloc_SecF"/>
    <property type="match status" value="1"/>
</dbReference>
<dbReference type="PROSITE" id="PS50156">
    <property type="entry name" value="SSD"/>
    <property type="match status" value="1"/>
</dbReference>
<evidence type="ECO:0000256" key="3">
    <source>
        <dbReference type="ARBA" id="ARBA00022475"/>
    </source>
</evidence>
<evidence type="ECO:0000256" key="1">
    <source>
        <dbReference type="ARBA" id="ARBA00004651"/>
    </source>
</evidence>
<dbReference type="GO" id="GO:0015450">
    <property type="term" value="F:protein-transporting ATPase activity"/>
    <property type="evidence" value="ECO:0007669"/>
    <property type="project" value="InterPro"/>
</dbReference>
<dbReference type="GO" id="GO:0065002">
    <property type="term" value="P:intracellular protein transmembrane transport"/>
    <property type="evidence" value="ECO:0007669"/>
    <property type="project" value="UniProtKB-UniRule"/>
</dbReference>
<evidence type="ECO:0000313" key="13">
    <source>
        <dbReference type="Proteomes" id="UP000185809"/>
    </source>
</evidence>
<dbReference type="InterPro" id="IPR048634">
    <property type="entry name" value="SecD_SecF_C"/>
</dbReference>
<feature type="transmembrane region" description="Helical" evidence="10">
    <location>
        <begin position="189"/>
        <end position="210"/>
    </location>
</feature>
<keyword evidence="9 10" id="KW-0472">Membrane</keyword>
<keyword evidence="3 10" id="KW-1003">Cell membrane</keyword>
<keyword evidence="2 10" id="KW-0813">Transport</keyword>
<dbReference type="Pfam" id="PF02355">
    <property type="entry name" value="SecD_SecF_C"/>
    <property type="match status" value="1"/>
</dbReference>
<keyword evidence="5 10" id="KW-0812">Transmembrane</keyword>
<keyword evidence="8 10" id="KW-0811">Translocation</keyword>
<evidence type="ECO:0000256" key="2">
    <source>
        <dbReference type="ARBA" id="ARBA00022448"/>
    </source>
</evidence>
<comment type="similarity">
    <text evidence="10">Belongs to the SecD/SecF family. SecF subfamily.</text>
</comment>
<feature type="transmembrane region" description="Helical" evidence="10">
    <location>
        <begin position="157"/>
        <end position="183"/>
    </location>
</feature>
<evidence type="ECO:0000256" key="7">
    <source>
        <dbReference type="ARBA" id="ARBA00022989"/>
    </source>
</evidence>
<accession>A0A1F6X2Q4</accession>
<proteinExistence type="inferred from homology"/>
<comment type="function">
    <text evidence="10">Part of the Sec protein translocase complex. Interacts with the SecYEG preprotein conducting channel. SecDF uses the proton motive force (PMF) to complete protein translocation after the ATP-dependent function of SecA.</text>
</comment>
<feature type="transmembrane region" description="Helical" evidence="10">
    <location>
        <begin position="9"/>
        <end position="34"/>
    </location>
</feature>
<gene>
    <name evidence="10" type="primary">secF</name>
    <name evidence="12" type="ORF">A2995_00955</name>
</gene>
<evidence type="ECO:0000256" key="10">
    <source>
        <dbReference type="HAMAP-Rule" id="MF_01464"/>
    </source>
</evidence>
<organism evidence="12 13">
    <name type="scientific">Candidatus Nomurabacteria bacterium RIFCSPLOWO2_01_FULL_33_24</name>
    <dbReference type="NCBI Taxonomy" id="1801765"/>
    <lineage>
        <taxon>Bacteria</taxon>
        <taxon>Candidatus Nomuraibacteriota</taxon>
    </lineage>
</organism>
<dbReference type="Proteomes" id="UP000185809">
    <property type="component" value="Unassembled WGS sequence"/>
</dbReference>
<evidence type="ECO:0000256" key="8">
    <source>
        <dbReference type="ARBA" id="ARBA00023010"/>
    </source>
</evidence>
<dbReference type="PANTHER" id="PTHR30081:SF8">
    <property type="entry name" value="PROTEIN TRANSLOCASE SUBUNIT SECF"/>
    <property type="match status" value="1"/>
</dbReference>
<dbReference type="Pfam" id="PF07549">
    <property type="entry name" value="Sec_GG"/>
    <property type="match status" value="1"/>
</dbReference>
<dbReference type="InterPro" id="IPR022813">
    <property type="entry name" value="SecD/SecF_arch_bac"/>
</dbReference>
<evidence type="ECO:0000256" key="5">
    <source>
        <dbReference type="ARBA" id="ARBA00022692"/>
    </source>
</evidence>
<evidence type="ECO:0000256" key="6">
    <source>
        <dbReference type="ARBA" id="ARBA00022927"/>
    </source>
</evidence>
<dbReference type="InterPro" id="IPR022645">
    <property type="entry name" value="SecD/SecF_bac"/>
</dbReference>
<comment type="subcellular location">
    <subcellularLocation>
        <location evidence="1 10">Cell membrane</location>
        <topology evidence="1 10">Multi-pass membrane protein</topology>
    </subcellularLocation>
</comment>
<dbReference type="InterPro" id="IPR000731">
    <property type="entry name" value="SSD"/>
</dbReference>
<dbReference type="Gene3D" id="1.20.1640.10">
    <property type="entry name" value="Multidrug efflux transporter AcrB transmembrane domain"/>
    <property type="match status" value="1"/>
</dbReference>
<evidence type="ECO:0000256" key="4">
    <source>
        <dbReference type="ARBA" id="ARBA00022519"/>
    </source>
</evidence>
<dbReference type="InterPro" id="IPR022646">
    <property type="entry name" value="SecD/SecF_CS"/>
</dbReference>
<keyword evidence="7 10" id="KW-1133">Transmembrane helix</keyword>
<dbReference type="PRINTS" id="PR01755">
    <property type="entry name" value="SECFTRNLCASE"/>
</dbReference>
<comment type="subunit">
    <text evidence="10">Forms a complex with SecD. Part of the essential Sec protein translocation apparatus which comprises SecA, SecYEG and auxiliary proteins SecDF. Other proteins may also be involved.</text>
</comment>
<dbReference type="EMBL" id="MFUP01000004">
    <property type="protein sequence ID" value="OGI88412.1"/>
    <property type="molecule type" value="Genomic_DNA"/>
</dbReference>
<feature type="transmembrane region" description="Helical" evidence="10">
    <location>
        <begin position="126"/>
        <end position="145"/>
    </location>
</feature>
<feature type="transmembrane region" description="Helical" evidence="10">
    <location>
        <begin position="264"/>
        <end position="291"/>
    </location>
</feature>
<dbReference type="HAMAP" id="MF_01464_B">
    <property type="entry name" value="SecF_B"/>
    <property type="match status" value="1"/>
</dbReference>